<dbReference type="EMBL" id="CADCXU010031884">
    <property type="protein sequence ID" value="CAB0017726.1"/>
    <property type="molecule type" value="Genomic_DNA"/>
</dbReference>
<feature type="compositionally biased region" description="Basic residues" evidence="1">
    <location>
        <begin position="30"/>
        <end position="53"/>
    </location>
</feature>
<organism evidence="2 3">
    <name type="scientific">Nesidiocoris tenuis</name>
    <dbReference type="NCBI Taxonomy" id="355587"/>
    <lineage>
        <taxon>Eukaryota</taxon>
        <taxon>Metazoa</taxon>
        <taxon>Ecdysozoa</taxon>
        <taxon>Arthropoda</taxon>
        <taxon>Hexapoda</taxon>
        <taxon>Insecta</taxon>
        <taxon>Pterygota</taxon>
        <taxon>Neoptera</taxon>
        <taxon>Paraneoptera</taxon>
        <taxon>Hemiptera</taxon>
        <taxon>Heteroptera</taxon>
        <taxon>Panheteroptera</taxon>
        <taxon>Cimicomorpha</taxon>
        <taxon>Miridae</taxon>
        <taxon>Dicyphina</taxon>
        <taxon>Nesidiocoris</taxon>
    </lineage>
</organism>
<feature type="compositionally biased region" description="Gly residues" evidence="1">
    <location>
        <begin position="81"/>
        <end position="90"/>
    </location>
</feature>
<dbReference type="AlphaFoldDB" id="A0A6H5HJQ1"/>
<protein>
    <submittedName>
        <fullName evidence="2">Uncharacterized protein</fullName>
    </submittedName>
</protein>
<evidence type="ECO:0000313" key="3">
    <source>
        <dbReference type="Proteomes" id="UP000479000"/>
    </source>
</evidence>
<evidence type="ECO:0000313" key="2">
    <source>
        <dbReference type="EMBL" id="CAB0017726.1"/>
    </source>
</evidence>
<reference evidence="2 3" key="1">
    <citation type="submission" date="2020-02" db="EMBL/GenBank/DDBJ databases">
        <authorList>
            <person name="Ferguson B K."/>
        </authorList>
    </citation>
    <scope>NUCLEOTIDE SEQUENCE [LARGE SCALE GENOMIC DNA]</scope>
</reference>
<gene>
    <name evidence="2" type="ORF">NTEN_LOCUS21679</name>
</gene>
<evidence type="ECO:0000256" key="1">
    <source>
        <dbReference type="SAM" id="MobiDB-lite"/>
    </source>
</evidence>
<feature type="non-terminal residue" evidence="2">
    <location>
        <position position="1"/>
    </location>
</feature>
<feature type="compositionally biased region" description="Polar residues" evidence="1">
    <location>
        <begin position="8"/>
        <end position="24"/>
    </location>
</feature>
<dbReference type="Proteomes" id="UP000479000">
    <property type="component" value="Unassembled WGS sequence"/>
</dbReference>
<sequence>NRFPNDFENGQNNHSSTKRPQVTVSAALFSKKRAQRKSHRNRKSFSTRKKRSHTSNSEAKPFVRKRVHGGRRTEYGVRGTAYGGRRTGMGDGVRRAAYERIFFYCRIGFSTL</sequence>
<keyword evidence="3" id="KW-1185">Reference proteome</keyword>
<feature type="region of interest" description="Disordered" evidence="1">
    <location>
        <begin position="1"/>
        <end position="90"/>
    </location>
</feature>
<name>A0A6H5HJQ1_9HEMI</name>
<accession>A0A6H5HJQ1</accession>
<proteinExistence type="predicted"/>